<feature type="non-terminal residue" evidence="1">
    <location>
        <position position="81"/>
    </location>
</feature>
<evidence type="ECO:0000313" key="1">
    <source>
        <dbReference type="EMBL" id="KAL0175511.1"/>
    </source>
</evidence>
<dbReference type="Proteomes" id="UP001529510">
    <property type="component" value="Unassembled WGS sequence"/>
</dbReference>
<dbReference type="AlphaFoldDB" id="A0ABD0PP78"/>
<name>A0ABD0PP78_CIRMR</name>
<protein>
    <submittedName>
        <fullName evidence="1">Uncharacterized protein</fullName>
    </submittedName>
</protein>
<proteinExistence type="predicted"/>
<feature type="non-terminal residue" evidence="1">
    <location>
        <position position="1"/>
    </location>
</feature>
<accession>A0ABD0PP78</accession>
<comment type="caution">
    <text evidence="1">The sequence shown here is derived from an EMBL/GenBank/DDBJ whole genome shotgun (WGS) entry which is preliminary data.</text>
</comment>
<dbReference type="EMBL" id="JAMKFB020000014">
    <property type="protein sequence ID" value="KAL0175511.1"/>
    <property type="molecule type" value="Genomic_DNA"/>
</dbReference>
<organism evidence="1 2">
    <name type="scientific">Cirrhinus mrigala</name>
    <name type="common">Mrigala</name>
    <dbReference type="NCBI Taxonomy" id="683832"/>
    <lineage>
        <taxon>Eukaryota</taxon>
        <taxon>Metazoa</taxon>
        <taxon>Chordata</taxon>
        <taxon>Craniata</taxon>
        <taxon>Vertebrata</taxon>
        <taxon>Euteleostomi</taxon>
        <taxon>Actinopterygii</taxon>
        <taxon>Neopterygii</taxon>
        <taxon>Teleostei</taxon>
        <taxon>Ostariophysi</taxon>
        <taxon>Cypriniformes</taxon>
        <taxon>Cyprinidae</taxon>
        <taxon>Labeoninae</taxon>
        <taxon>Labeonini</taxon>
        <taxon>Cirrhinus</taxon>
    </lineage>
</organism>
<sequence length="81" mass="8862">LDLFCWFDQSDPCYAALGHKLSLPLVLGISEYDLKIHKRINNQNDPVWIQSCPAPLSVASSPAGVRVSNPLALDSTQQRAA</sequence>
<keyword evidence="2" id="KW-1185">Reference proteome</keyword>
<reference evidence="1 2" key="1">
    <citation type="submission" date="2024-05" db="EMBL/GenBank/DDBJ databases">
        <title>Genome sequencing and assembly of Indian major carp, Cirrhinus mrigala (Hamilton, 1822).</title>
        <authorList>
            <person name="Mohindra V."/>
            <person name="Chowdhury L.M."/>
            <person name="Lal K."/>
            <person name="Jena J.K."/>
        </authorList>
    </citation>
    <scope>NUCLEOTIDE SEQUENCE [LARGE SCALE GENOMIC DNA]</scope>
    <source>
        <strain evidence="1">CM1030</strain>
        <tissue evidence="1">Blood</tissue>
    </source>
</reference>
<gene>
    <name evidence="1" type="ORF">M9458_027841</name>
</gene>
<evidence type="ECO:0000313" key="2">
    <source>
        <dbReference type="Proteomes" id="UP001529510"/>
    </source>
</evidence>